<protein>
    <submittedName>
        <fullName evidence="5">AraC family transcriptional regulator</fullName>
    </submittedName>
</protein>
<reference evidence="5 6" key="1">
    <citation type="submission" date="2023-02" db="EMBL/GenBank/DDBJ databases">
        <title>Genome sequence of Mucilaginibacter jinjuensis strain KACC 16571.</title>
        <authorList>
            <person name="Kim S."/>
            <person name="Heo J."/>
            <person name="Kwon S.-W."/>
        </authorList>
    </citation>
    <scope>NUCLEOTIDE SEQUENCE [LARGE SCALE GENOMIC DNA]</scope>
    <source>
        <strain evidence="5 6">KACC 16571</strain>
    </source>
</reference>
<evidence type="ECO:0000256" key="3">
    <source>
        <dbReference type="ARBA" id="ARBA00023163"/>
    </source>
</evidence>
<evidence type="ECO:0000313" key="6">
    <source>
        <dbReference type="Proteomes" id="UP001216139"/>
    </source>
</evidence>
<dbReference type="InterPro" id="IPR018060">
    <property type="entry name" value="HTH_AraC"/>
</dbReference>
<feature type="domain" description="HTH araC/xylS-type" evidence="4">
    <location>
        <begin position="166"/>
        <end position="264"/>
    </location>
</feature>
<dbReference type="InterPro" id="IPR011051">
    <property type="entry name" value="RmlC_Cupin_sf"/>
</dbReference>
<dbReference type="EMBL" id="CP117167">
    <property type="protein sequence ID" value="WCT09923.1"/>
    <property type="molecule type" value="Genomic_DNA"/>
</dbReference>
<evidence type="ECO:0000256" key="2">
    <source>
        <dbReference type="ARBA" id="ARBA00023125"/>
    </source>
</evidence>
<dbReference type="Pfam" id="PF02311">
    <property type="entry name" value="AraC_binding"/>
    <property type="match status" value="1"/>
</dbReference>
<dbReference type="SUPFAM" id="SSF46689">
    <property type="entry name" value="Homeodomain-like"/>
    <property type="match status" value="1"/>
</dbReference>
<dbReference type="PANTHER" id="PTHR11019:SF190">
    <property type="entry name" value="ARAC-FAMILY REGULATORY PROTEIN"/>
    <property type="match status" value="1"/>
</dbReference>
<dbReference type="InterPro" id="IPR003313">
    <property type="entry name" value="AraC-bd"/>
</dbReference>
<dbReference type="Gene3D" id="2.60.120.10">
    <property type="entry name" value="Jelly Rolls"/>
    <property type="match status" value="1"/>
</dbReference>
<evidence type="ECO:0000259" key="4">
    <source>
        <dbReference type="PROSITE" id="PS01124"/>
    </source>
</evidence>
<keyword evidence="1" id="KW-0805">Transcription regulation</keyword>
<dbReference type="PANTHER" id="PTHR11019">
    <property type="entry name" value="HTH-TYPE TRANSCRIPTIONAL REGULATOR NIMR"/>
    <property type="match status" value="1"/>
</dbReference>
<evidence type="ECO:0000256" key="1">
    <source>
        <dbReference type="ARBA" id="ARBA00023015"/>
    </source>
</evidence>
<name>A0ABY7T272_9SPHI</name>
<proteinExistence type="predicted"/>
<dbReference type="RefSeq" id="WP_273628018.1">
    <property type="nucleotide sequence ID" value="NZ_CP117167.1"/>
</dbReference>
<dbReference type="SUPFAM" id="SSF51182">
    <property type="entry name" value="RmlC-like cupins"/>
    <property type="match status" value="1"/>
</dbReference>
<sequence>MNIQQLSSAEQFIEIDKHSKSIYVMPQKSERRFPVHNHKKGQLSYVEGGLAYIHFVGNTFVIPARHYIWIPPGVDHFLQIRLSSDAIIHNIYYPDDDKHIFYQHTGIYPVNNLLHEMINYTQRYDYDIKPSDPDFAFLIAIKNILPSLSPQNVPIALPTTTNERLRPILRYLYENVEKQLTLKSVSERFNIAERSLSRLFQNVLSISFLQYLKQVRIVKAVELMLQTDLTLSQIAFDTGYQSISAFSNTFQQLANMRPSEFAATVR</sequence>
<dbReference type="Pfam" id="PF12833">
    <property type="entry name" value="HTH_18"/>
    <property type="match status" value="1"/>
</dbReference>
<dbReference type="InterPro" id="IPR014710">
    <property type="entry name" value="RmlC-like_jellyroll"/>
</dbReference>
<keyword evidence="6" id="KW-1185">Reference proteome</keyword>
<keyword evidence="2" id="KW-0238">DNA-binding</keyword>
<gene>
    <name evidence="5" type="ORF">PQO05_14420</name>
</gene>
<evidence type="ECO:0000313" key="5">
    <source>
        <dbReference type="EMBL" id="WCT09923.1"/>
    </source>
</evidence>
<dbReference type="PROSITE" id="PS01124">
    <property type="entry name" value="HTH_ARAC_FAMILY_2"/>
    <property type="match status" value="1"/>
</dbReference>
<keyword evidence="3" id="KW-0804">Transcription</keyword>
<dbReference type="Proteomes" id="UP001216139">
    <property type="component" value="Chromosome"/>
</dbReference>
<accession>A0ABY7T272</accession>
<dbReference type="InterPro" id="IPR009057">
    <property type="entry name" value="Homeodomain-like_sf"/>
</dbReference>
<dbReference type="SMART" id="SM00342">
    <property type="entry name" value="HTH_ARAC"/>
    <property type="match status" value="1"/>
</dbReference>
<organism evidence="5 6">
    <name type="scientific">Mucilaginibacter jinjuensis</name>
    <dbReference type="NCBI Taxonomy" id="1176721"/>
    <lineage>
        <taxon>Bacteria</taxon>
        <taxon>Pseudomonadati</taxon>
        <taxon>Bacteroidota</taxon>
        <taxon>Sphingobacteriia</taxon>
        <taxon>Sphingobacteriales</taxon>
        <taxon>Sphingobacteriaceae</taxon>
        <taxon>Mucilaginibacter</taxon>
    </lineage>
</organism>
<dbReference type="Gene3D" id="1.10.10.60">
    <property type="entry name" value="Homeodomain-like"/>
    <property type="match status" value="2"/>
</dbReference>